<dbReference type="AlphaFoldDB" id="A0A5J6Z8Z7"/>
<proteinExistence type="predicted"/>
<evidence type="ECO:0000313" key="3">
    <source>
        <dbReference type="Proteomes" id="UP000326711"/>
    </source>
</evidence>
<organism evidence="2 3">
    <name type="scientific">Corynebacterium urogenitale</name>
    <dbReference type="NCBI Taxonomy" id="2487892"/>
    <lineage>
        <taxon>Bacteria</taxon>
        <taxon>Bacillati</taxon>
        <taxon>Actinomycetota</taxon>
        <taxon>Actinomycetes</taxon>
        <taxon>Mycobacteriales</taxon>
        <taxon>Corynebacteriaceae</taxon>
        <taxon>Corynebacterium</taxon>
    </lineage>
</organism>
<name>A0A5J6Z8Z7_9CORY</name>
<dbReference type="KEGG" id="cuo:CUROG_10460"/>
<reference evidence="3" key="1">
    <citation type="submission" date="2019-10" db="EMBL/GenBank/DDBJ databases">
        <title>Complete genome sequence of Corynebacterium urogenitalis DSM 108747, isolated from the genital tract of a cow.</title>
        <authorList>
            <person name="Ruckert C."/>
            <person name="Ballas P."/>
            <person name="Wagener K."/>
            <person name="Drillich M."/>
            <person name="Kaempfer P."/>
            <person name="Busse H.-J."/>
            <person name="Ehling-Schulz M."/>
        </authorList>
    </citation>
    <scope>NUCLEOTIDE SEQUENCE [LARGE SCALE GENOMIC DNA]</scope>
    <source>
        <strain evidence="3">LMM 1652</strain>
    </source>
</reference>
<feature type="compositionally biased region" description="Basic and acidic residues" evidence="1">
    <location>
        <begin position="16"/>
        <end position="30"/>
    </location>
</feature>
<keyword evidence="3" id="KW-1185">Reference proteome</keyword>
<evidence type="ECO:0000256" key="1">
    <source>
        <dbReference type="SAM" id="MobiDB-lite"/>
    </source>
</evidence>
<feature type="region of interest" description="Disordered" evidence="1">
    <location>
        <begin position="1"/>
        <end position="32"/>
    </location>
</feature>
<dbReference type="Proteomes" id="UP000326711">
    <property type="component" value="Chromosome"/>
</dbReference>
<accession>A0A5J6Z8Z7</accession>
<protein>
    <submittedName>
        <fullName evidence="2">Uncharacterized protein</fullName>
    </submittedName>
</protein>
<dbReference type="RefSeq" id="WP_151903660.1">
    <property type="nucleotide sequence ID" value="NZ_CP045032.1"/>
</dbReference>
<dbReference type="Gene3D" id="3.40.1740.10">
    <property type="entry name" value="VC0467-like"/>
    <property type="match status" value="1"/>
</dbReference>
<evidence type="ECO:0000313" key="2">
    <source>
        <dbReference type="EMBL" id="QFQ03424.1"/>
    </source>
</evidence>
<dbReference type="OrthoDB" id="9807486at2"/>
<dbReference type="EMBL" id="CP045032">
    <property type="protein sequence ID" value="QFQ03424.1"/>
    <property type="molecule type" value="Genomic_DNA"/>
</dbReference>
<sequence>MNDFSRSSDAPDMDDMDRVEAQVKDEDARRSPQIGDVLFMTARSVANPGFAGGVRYDGETGSESFLGEAFDGEDVPGGFGGTSISEEAAESYGEVFGAEPGYLAAPGIPTADSILVLTVEPEGTILGVRLGVMSTNPVANHLPEMAPKLTKPQVFFIGGENQPVVLGVGFIEDPMDAERAAQQGAALFGKNRQFLYVQTGDSAPSFDEQVAAAGGKLKGLRLFHSYVSAPVAHVEEWMDAGLVDREAATFEDVFTEKPGETWRRIMARRPFPENLFATWAQHPERN</sequence>
<gene>
    <name evidence="2" type="ORF">CUROG_10460</name>
</gene>